<dbReference type="RefSeq" id="XP_037160933.1">
    <property type="nucleotide sequence ID" value="XM_037312139.1"/>
</dbReference>
<dbReference type="Pfam" id="PF13424">
    <property type="entry name" value="TPR_12"/>
    <property type="match status" value="1"/>
</dbReference>
<dbReference type="OrthoDB" id="6161812at2759"/>
<dbReference type="EMBL" id="JACCJC010000056">
    <property type="protein sequence ID" value="KAF6231501.1"/>
    <property type="molecule type" value="Genomic_DNA"/>
</dbReference>
<proteinExistence type="predicted"/>
<protein>
    <recommendedName>
        <fullName evidence="3">Tetratricopeptide repeat protein</fullName>
    </recommendedName>
</protein>
<sequence>MAREYDKAIEAWSKAVSVYENLSENNGYTRALPLVNIGTAHWLLGDLKQASLVLGQGLEEREAMSGPNDKESFGTVRFLHALGNVRASLGLPDDSEKLHKRALGQYQSTIGSEHHRAADVCHRVAQHCMHRGHFKDALTLVDQALRVWNADRDVYLPGIGRTSLLKAKILFRMDENRTTTPLIFRQAASGWKPITGSKEVEDENLSEEHFDELVTFWSK</sequence>
<comment type="caution">
    <text evidence="1">The sequence shown here is derived from an EMBL/GenBank/DDBJ whole genome shotgun (WGS) entry which is preliminary data.</text>
</comment>
<dbReference type="GeneID" id="59291900"/>
<evidence type="ECO:0000313" key="1">
    <source>
        <dbReference type="EMBL" id="KAF6231501.1"/>
    </source>
</evidence>
<evidence type="ECO:0000313" key="2">
    <source>
        <dbReference type="Proteomes" id="UP000578531"/>
    </source>
</evidence>
<dbReference type="AlphaFoldDB" id="A0A8H6FN07"/>
<gene>
    <name evidence="1" type="ORF">HO173_010253</name>
</gene>
<dbReference type="InterPro" id="IPR011990">
    <property type="entry name" value="TPR-like_helical_dom_sf"/>
</dbReference>
<dbReference type="Proteomes" id="UP000578531">
    <property type="component" value="Unassembled WGS sequence"/>
</dbReference>
<dbReference type="SUPFAM" id="SSF48452">
    <property type="entry name" value="TPR-like"/>
    <property type="match status" value="1"/>
</dbReference>
<organism evidence="1 2">
    <name type="scientific">Letharia columbiana</name>
    <dbReference type="NCBI Taxonomy" id="112416"/>
    <lineage>
        <taxon>Eukaryota</taxon>
        <taxon>Fungi</taxon>
        <taxon>Dikarya</taxon>
        <taxon>Ascomycota</taxon>
        <taxon>Pezizomycotina</taxon>
        <taxon>Lecanoromycetes</taxon>
        <taxon>OSLEUM clade</taxon>
        <taxon>Lecanoromycetidae</taxon>
        <taxon>Lecanorales</taxon>
        <taxon>Lecanorineae</taxon>
        <taxon>Parmeliaceae</taxon>
        <taxon>Letharia</taxon>
    </lineage>
</organism>
<name>A0A8H6FN07_9LECA</name>
<accession>A0A8H6FN07</accession>
<reference evidence="1 2" key="1">
    <citation type="journal article" date="2020" name="Genomics">
        <title>Complete, high-quality genomes from long-read metagenomic sequencing of two wolf lichen thalli reveals enigmatic genome architecture.</title>
        <authorList>
            <person name="McKenzie S.K."/>
            <person name="Walston R.F."/>
            <person name="Allen J.L."/>
        </authorList>
    </citation>
    <scope>NUCLEOTIDE SEQUENCE [LARGE SCALE GENOMIC DNA]</scope>
    <source>
        <strain evidence="1">WasteWater2</strain>
    </source>
</reference>
<evidence type="ECO:0008006" key="3">
    <source>
        <dbReference type="Google" id="ProtNLM"/>
    </source>
</evidence>
<keyword evidence="2" id="KW-1185">Reference proteome</keyword>
<dbReference type="Gene3D" id="1.25.40.10">
    <property type="entry name" value="Tetratricopeptide repeat domain"/>
    <property type="match status" value="1"/>
</dbReference>